<proteinExistence type="predicted"/>
<dbReference type="Pfam" id="PF03631">
    <property type="entry name" value="Virul_fac_BrkB"/>
    <property type="match status" value="1"/>
</dbReference>
<feature type="region of interest" description="Disordered" evidence="6">
    <location>
        <begin position="323"/>
        <end position="354"/>
    </location>
</feature>
<dbReference type="EMBL" id="CADCUP010000102">
    <property type="protein sequence ID" value="CAA9388831.1"/>
    <property type="molecule type" value="Genomic_DNA"/>
</dbReference>
<keyword evidence="2" id="KW-1003">Cell membrane</keyword>
<gene>
    <name evidence="8" type="ORF">AVDCRST_MAG06-1450</name>
</gene>
<feature type="transmembrane region" description="Helical" evidence="7">
    <location>
        <begin position="144"/>
        <end position="165"/>
    </location>
</feature>
<keyword evidence="3 7" id="KW-0812">Transmembrane</keyword>
<evidence type="ECO:0000256" key="6">
    <source>
        <dbReference type="SAM" id="MobiDB-lite"/>
    </source>
</evidence>
<feature type="transmembrane region" description="Helical" evidence="7">
    <location>
        <begin position="40"/>
        <end position="63"/>
    </location>
</feature>
<evidence type="ECO:0000256" key="3">
    <source>
        <dbReference type="ARBA" id="ARBA00022692"/>
    </source>
</evidence>
<evidence type="ECO:0000256" key="4">
    <source>
        <dbReference type="ARBA" id="ARBA00022989"/>
    </source>
</evidence>
<sequence>MSGVVDRIDRFQERHPVVSFPLAVVYKFFDDQGNYLAATLTYYAFVAIFPLMLLGTSILGFVLEGRPTWQEDILDSALSQFPIIGNELGRPQGLSGSVSGVLVGSLAALYGILGLGQALQNTMHVVWSVPRNSRPNPIYSRVKSLMLFLTAGTSLLAVTIVSAVATTTDAFSQWVDTSLTRLLPLFTVLVVGCGLTALFRLAATGQHSFLRAAPGGFTLAVLWQLLQLVGAWYVSAVLVGTTSMTEIFGVVLGLIGFIYIGAVMAVLAMEVNVVIARQLYPRALLAPFTDNVHLTRADRRAYTDYARMQRHKGFERVEVVFAEPPSEADGTGAHEGPAGAVDRERRSAATAADD</sequence>
<dbReference type="GO" id="GO:0005886">
    <property type="term" value="C:plasma membrane"/>
    <property type="evidence" value="ECO:0007669"/>
    <property type="project" value="UniProtKB-SubCell"/>
</dbReference>
<organism evidence="8">
    <name type="scientific">uncultured Nocardioides sp</name>
    <dbReference type="NCBI Taxonomy" id="198441"/>
    <lineage>
        <taxon>Bacteria</taxon>
        <taxon>Bacillati</taxon>
        <taxon>Actinomycetota</taxon>
        <taxon>Actinomycetes</taxon>
        <taxon>Propionibacteriales</taxon>
        <taxon>Nocardioidaceae</taxon>
        <taxon>Nocardioides</taxon>
        <taxon>environmental samples</taxon>
    </lineage>
</organism>
<evidence type="ECO:0000256" key="2">
    <source>
        <dbReference type="ARBA" id="ARBA00022475"/>
    </source>
</evidence>
<dbReference type="InterPro" id="IPR017039">
    <property type="entry name" value="Virul_fac_BrkB"/>
</dbReference>
<comment type="subcellular location">
    <subcellularLocation>
        <location evidence="1">Cell membrane</location>
        <topology evidence="1">Multi-pass membrane protein</topology>
    </subcellularLocation>
</comment>
<feature type="transmembrane region" description="Helical" evidence="7">
    <location>
        <begin position="215"/>
        <end position="235"/>
    </location>
</feature>
<feature type="transmembrane region" description="Helical" evidence="7">
    <location>
        <begin position="247"/>
        <end position="269"/>
    </location>
</feature>
<dbReference type="EC" id="3.1.-.-" evidence="8"/>
<evidence type="ECO:0000256" key="7">
    <source>
        <dbReference type="SAM" id="Phobius"/>
    </source>
</evidence>
<dbReference type="PANTHER" id="PTHR30213">
    <property type="entry name" value="INNER MEMBRANE PROTEIN YHJD"/>
    <property type="match status" value="1"/>
</dbReference>
<accession>A0A6J4NJL4</accession>
<name>A0A6J4NJL4_9ACTN</name>
<dbReference type="GO" id="GO:0016787">
    <property type="term" value="F:hydrolase activity"/>
    <property type="evidence" value="ECO:0007669"/>
    <property type="project" value="UniProtKB-KW"/>
</dbReference>
<keyword evidence="5 7" id="KW-0472">Membrane</keyword>
<dbReference type="AlphaFoldDB" id="A0A6J4NJL4"/>
<keyword evidence="4 7" id="KW-1133">Transmembrane helix</keyword>
<dbReference type="PANTHER" id="PTHR30213:SF1">
    <property type="entry name" value="INNER MEMBRANE PROTEIN YHJD"/>
    <property type="match status" value="1"/>
</dbReference>
<evidence type="ECO:0000256" key="1">
    <source>
        <dbReference type="ARBA" id="ARBA00004651"/>
    </source>
</evidence>
<evidence type="ECO:0000313" key="8">
    <source>
        <dbReference type="EMBL" id="CAA9388831.1"/>
    </source>
</evidence>
<dbReference type="RefSeq" id="WP_295657939.1">
    <property type="nucleotide sequence ID" value="NZ_CADCUP010000102.1"/>
</dbReference>
<evidence type="ECO:0000256" key="5">
    <source>
        <dbReference type="ARBA" id="ARBA00023136"/>
    </source>
</evidence>
<feature type="transmembrane region" description="Helical" evidence="7">
    <location>
        <begin position="185"/>
        <end position="203"/>
    </location>
</feature>
<reference evidence="8" key="1">
    <citation type="submission" date="2020-02" db="EMBL/GenBank/DDBJ databases">
        <authorList>
            <person name="Meier V. D."/>
        </authorList>
    </citation>
    <scope>NUCLEOTIDE SEQUENCE</scope>
    <source>
        <strain evidence="8">AVDCRST_MAG06</strain>
    </source>
</reference>
<protein>
    <submittedName>
        <fullName evidence="8">Ribonuclease BN</fullName>
        <ecNumber evidence="8">3.1.-.-</ecNumber>
    </submittedName>
</protein>
<keyword evidence="8" id="KW-0378">Hydrolase</keyword>